<evidence type="ECO:0000259" key="8">
    <source>
        <dbReference type="Pfam" id="PF17827"/>
    </source>
</evidence>
<sequence length="315" mass="32068">MPEPVGALLRGATQRLAAAGVPSPRTDAELLLAHVLALPRGEVRRLALLDAPVPDGGTPDAGAAARRFAGLVDRRAAREPLQHLTGVAPFRHLELSVGPGVFVPRPETEQVAQVAIDEATGVAAARGRAVVVDLCTGSGAIALAVATEVAGAEVHAVELDGAAHGWAARNVAAVAGADGTEVHLVRGDARTALARLDGTVDVVVSNPPYVPPNAVPRDPEVAGHDPDVALYGLGADGLEVPRGIARAAARLLRPGGLFVMEHAETQAAGARSLAAAAGFVDVRTADDLTGRPRMAVGRRPADAPAGRGTVTDWGE</sequence>
<feature type="domain" description="Methyltransferase small" evidence="7">
    <location>
        <begin position="129"/>
        <end position="210"/>
    </location>
</feature>
<dbReference type="InterPro" id="IPR007848">
    <property type="entry name" value="Small_mtfrase_dom"/>
</dbReference>
<evidence type="ECO:0000259" key="7">
    <source>
        <dbReference type="Pfam" id="PF05175"/>
    </source>
</evidence>
<dbReference type="GO" id="GO:0032259">
    <property type="term" value="P:methylation"/>
    <property type="evidence" value="ECO:0007669"/>
    <property type="project" value="UniProtKB-KW"/>
</dbReference>
<name>A0ABU7Z420_9MICO</name>
<accession>A0ABU7Z420</accession>
<gene>
    <name evidence="5 9" type="primary">prmC</name>
    <name evidence="9" type="ORF">V5O49_03755</name>
</gene>
<keyword evidence="1 5" id="KW-0489">Methyltransferase</keyword>
<evidence type="ECO:0000313" key="9">
    <source>
        <dbReference type="EMBL" id="MEG3614235.1"/>
    </source>
</evidence>
<dbReference type="Proteomes" id="UP001310387">
    <property type="component" value="Unassembled WGS sequence"/>
</dbReference>
<dbReference type="PANTHER" id="PTHR18895">
    <property type="entry name" value="HEMK METHYLTRANSFERASE"/>
    <property type="match status" value="1"/>
</dbReference>
<comment type="catalytic activity">
    <reaction evidence="4 5">
        <text>L-glutaminyl-[peptide chain release factor] + S-adenosyl-L-methionine = N(5)-methyl-L-glutaminyl-[peptide chain release factor] + S-adenosyl-L-homocysteine + H(+)</text>
        <dbReference type="Rhea" id="RHEA:42896"/>
        <dbReference type="Rhea" id="RHEA-COMP:10271"/>
        <dbReference type="Rhea" id="RHEA-COMP:10272"/>
        <dbReference type="ChEBI" id="CHEBI:15378"/>
        <dbReference type="ChEBI" id="CHEBI:30011"/>
        <dbReference type="ChEBI" id="CHEBI:57856"/>
        <dbReference type="ChEBI" id="CHEBI:59789"/>
        <dbReference type="ChEBI" id="CHEBI:61891"/>
        <dbReference type="EC" id="2.1.1.297"/>
    </reaction>
</comment>
<feature type="region of interest" description="Disordered" evidence="6">
    <location>
        <begin position="295"/>
        <end position="315"/>
    </location>
</feature>
<evidence type="ECO:0000256" key="4">
    <source>
        <dbReference type="ARBA" id="ARBA00048391"/>
    </source>
</evidence>
<dbReference type="NCBIfam" id="TIGR00536">
    <property type="entry name" value="hemK_fam"/>
    <property type="match status" value="1"/>
</dbReference>
<feature type="binding site" evidence="5">
    <location>
        <position position="158"/>
    </location>
    <ligand>
        <name>S-adenosyl-L-methionine</name>
        <dbReference type="ChEBI" id="CHEBI:59789"/>
    </ligand>
</feature>
<evidence type="ECO:0000256" key="1">
    <source>
        <dbReference type="ARBA" id="ARBA00022603"/>
    </source>
</evidence>
<protein>
    <recommendedName>
        <fullName evidence="5">Release factor glutamine methyltransferase</fullName>
        <shortName evidence="5">RF MTase</shortName>
        <ecNumber evidence="5">2.1.1.297</ecNumber>
    </recommendedName>
    <alternativeName>
        <fullName evidence="5">N5-glutamine methyltransferase PrmC</fullName>
    </alternativeName>
    <alternativeName>
        <fullName evidence="5">Protein-(glutamine-N5) MTase PrmC</fullName>
    </alternativeName>
    <alternativeName>
        <fullName evidence="5">Protein-glutamine N-methyltransferase PrmC</fullName>
    </alternativeName>
</protein>
<organism evidence="9 10">
    <name type="scientific">Isoptericola haloaureus</name>
    <dbReference type="NCBI Taxonomy" id="1542902"/>
    <lineage>
        <taxon>Bacteria</taxon>
        <taxon>Bacillati</taxon>
        <taxon>Actinomycetota</taxon>
        <taxon>Actinomycetes</taxon>
        <taxon>Micrococcales</taxon>
        <taxon>Promicromonosporaceae</taxon>
        <taxon>Isoptericola</taxon>
    </lineage>
</organism>
<dbReference type="HAMAP" id="MF_02126">
    <property type="entry name" value="RF_methyltr_PrmC"/>
    <property type="match status" value="1"/>
</dbReference>
<feature type="binding site" evidence="5">
    <location>
        <begin position="206"/>
        <end position="209"/>
    </location>
    <ligand>
        <name>substrate</name>
    </ligand>
</feature>
<keyword evidence="2 5" id="KW-0808">Transferase</keyword>
<dbReference type="InterPro" id="IPR040758">
    <property type="entry name" value="PrmC_N"/>
</dbReference>
<dbReference type="RefSeq" id="WP_332901055.1">
    <property type="nucleotide sequence ID" value="NZ_JBAGLP010000107.1"/>
</dbReference>
<dbReference type="Pfam" id="PF05175">
    <property type="entry name" value="MTS"/>
    <property type="match status" value="1"/>
</dbReference>
<comment type="caution">
    <text evidence="5">Lacks conserved residue(s) required for the propagation of feature annotation.</text>
</comment>
<evidence type="ECO:0000256" key="3">
    <source>
        <dbReference type="ARBA" id="ARBA00022691"/>
    </source>
</evidence>
<evidence type="ECO:0000256" key="6">
    <source>
        <dbReference type="SAM" id="MobiDB-lite"/>
    </source>
</evidence>
<dbReference type="InterPro" id="IPR019874">
    <property type="entry name" value="RF_methyltr_PrmC"/>
</dbReference>
<evidence type="ECO:0000313" key="10">
    <source>
        <dbReference type="Proteomes" id="UP001310387"/>
    </source>
</evidence>
<keyword evidence="10" id="KW-1185">Reference proteome</keyword>
<dbReference type="Gene3D" id="3.40.50.150">
    <property type="entry name" value="Vaccinia Virus protein VP39"/>
    <property type="match status" value="1"/>
</dbReference>
<dbReference type="InterPro" id="IPR004556">
    <property type="entry name" value="HemK-like"/>
</dbReference>
<dbReference type="InterPro" id="IPR002052">
    <property type="entry name" value="DNA_methylase_N6_adenine_CS"/>
</dbReference>
<proteinExistence type="inferred from homology"/>
<dbReference type="EMBL" id="JBAGLP010000107">
    <property type="protein sequence ID" value="MEG3614235.1"/>
    <property type="molecule type" value="Genomic_DNA"/>
</dbReference>
<dbReference type="InterPro" id="IPR050320">
    <property type="entry name" value="N5-glutamine_MTase"/>
</dbReference>
<dbReference type="Gene3D" id="1.10.8.10">
    <property type="entry name" value="DNA helicase RuvA subunit, C-terminal domain"/>
    <property type="match status" value="1"/>
</dbReference>
<feature type="domain" description="Release factor glutamine methyltransferase N-terminal" evidence="8">
    <location>
        <begin position="8"/>
        <end position="86"/>
    </location>
</feature>
<dbReference type="NCBIfam" id="TIGR03534">
    <property type="entry name" value="RF_mod_PrmC"/>
    <property type="match status" value="1"/>
</dbReference>
<dbReference type="PANTHER" id="PTHR18895:SF74">
    <property type="entry name" value="MTRF1L RELEASE FACTOR GLUTAMINE METHYLTRANSFERASE"/>
    <property type="match status" value="1"/>
</dbReference>
<dbReference type="EC" id="2.1.1.297" evidence="5"/>
<evidence type="ECO:0000256" key="2">
    <source>
        <dbReference type="ARBA" id="ARBA00022679"/>
    </source>
</evidence>
<evidence type="ECO:0000256" key="5">
    <source>
        <dbReference type="HAMAP-Rule" id="MF_02126"/>
    </source>
</evidence>
<reference evidence="9" key="1">
    <citation type="journal article" date="2024" name="Antonie Van Leeuwenhoek">
        <title>Isoptericola haloaureus sp. nov., a dimorphic actinobacterium isolated from mangrove sediments of southeast India, implicating biosaline agricultural significance through nitrogen fixation and salt tolerance genes.</title>
        <authorList>
            <person name="Prathaban M."/>
            <person name="Prathiviraj R."/>
            <person name="Ravichandran M."/>
            <person name="Natarajan S.D."/>
            <person name="Sobanaa M."/>
            <person name="Hari Krishna Kumar S."/>
            <person name="Chandrasekar V."/>
            <person name="Selvin J."/>
        </authorList>
    </citation>
    <scope>NUCLEOTIDE SEQUENCE</scope>
    <source>
        <strain evidence="9">MP1014</strain>
    </source>
</reference>
<dbReference type="SUPFAM" id="SSF53335">
    <property type="entry name" value="S-adenosyl-L-methionine-dependent methyltransferases"/>
    <property type="match status" value="1"/>
</dbReference>
<dbReference type="PROSITE" id="PS00092">
    <property type="entry name" value="N6_MTASE"/>
    <property type="match status" value="1"/>
</dbReference>
<comment type="caution">
    <text evidence="9">The sequence shown here is derived from an EMBL/GenBank/DDBJ whole genome shotgun (WGS) entry which is preliminary data.</text>
</comment>
<reference evidence="9" key="2">
    <citation type="submission" date="2024-02" db="EMBL/GenBank/DDBJ databases">
        <authorList>
            <person name="Prathaban M."/>
            <person name="Mythili R."/>
            <person name="Sharmila Devi N."/>
            <person name="Sobanaa M."/>
            <person name="Prathiviraj R."/>
            <person name="Selvin J."/>
        </authorList>
    </citation>
    <scope>NUCLEOTIDE SEQUENCE</scope>
    <source>
        <strain evidence="9">MP1014</strain>
    </source>
</reference>
<keyword evidence="3 5" id="KW-0949">S-adenosyl-L-methionine</keyword>
<comment type="function">
    <text evidence="5">Methylates the class 1 translation termination release factors RF1/PrfA and RF2/PrfB on the glutamine residue of the universally conserved GGQ motif.</text>
</comment>
<comment type="similarity">
    <text evidence="5">Belongs to the protein N5-glutamine methyltransferase family. PrmC subfamily.</text>
</comment>
<feature type="binding site" evidence="5">
    <location>
        <position position="206"/>
    </location>
    <ligand>
        <name>S-adenosyl-L-methionine</name>
        <dbReference type="ChEBI" id="CHEBI:59789"/>
    </ligand>
</feature>
<dbReference type="InterPro" id="IPR029063">
    <property type="entry name" value="SAM-dependent_MTases_sf"/>
</dbReference>
<dbReference type="GO" id="GO:0102559">
    <property type="term" value="F:peptide chain release factor N(5)-glutamine methyltransferase activity"/>
    <property type="evidence" value="ECO:0007669"/>
    <property type="project" value="UniProtKB-EC"/>
</dbReference>
<dbReference type="Pfam" id="PF17827">
    <property type="entry name" value="PrmC_N"/>
    <property type="match status" value="1"/>
</dbReference>
<dbReference type="CDD" id="cd02440">
    <property type="entry name" value="AdoMet_MTases"/>
    <property type="match status" value="1"/>
</dbReference>